<dbReference type="Gene3D" id="3.40.720.10">
    <property type="entry name" value="Alkaline Phosphatase, subunit A"/>
    <property type="match status" value="1"/>
</dbReference>
<organism evidence="1 3">
    <name type="scientific">Didymodactylos carnosus</name>
    <dbReference type="NCBI Taxonomy" id="1234261"/>
    <lineage>
        <taxon>Eukaryota</taxon>
        <taxon>Metazoa</taxon>
        <taxon>Spiralia</taxon>
        <taxon>Gnathifera</taxon>
        <taxon>Rotifera</taxon>
        <taxon>Eurotatoria</taxon>
        <taxon>Bdelloidea</taxon>
        <taxon>Philodinida</taxon>
        <taxon>Philodinidae</taxon>
        <taxon>Didymodactylos</taxon>
    </lineage>
</organism>
<dbReference type="Proteomes" id="UP000682733">
    <property type="component" value="Unassembled WGS sequence"/>
</dbReference>
<proteinExistence type="predicted"/>
<gene>
    <name evidence="1" type="ORF">OVA965_LOCUS24743</name>
    <name evidence="2" type="ORF">TMI583_LOCUS25463</name>
</gene>
<name>A0A8S2EP90_9BILA</name>
<dbReference type="InterPro" id="IPR004245">
    <property type="entry name" value="DUF229"/>
</dbReference>
<dbReference type="AlphaFoldDB" id="A0A8S2EP90"/>
<evidence type="ECO:0000313" key="2">
    <source>
        <dbReference type="EMBL" id="CAF4025644.1"/>
    </source>
</evidence>
<dbReference type="InterPro" id="IPR017850">
    <property type="entry name" value="Alkaline_phosphatase_core_sf"/>
</dbReference>
<evidence type="ECO:0000313" key="1">
    <source>
        <dbReference type="EMBL" id="CAF1217301.1"/>
    </source>
</evidence>
<dbReference type="GO" id="GO:0005615">
    <property type="term" value="C:extracellular space"/>
    <property type="evidence" value="ECO:0007669"/>
    <property type="project" value="TreeGrafter"/>
</dbReference>
<dbReference type="PANTHER" id="PTHR10974:SF1">
    <property type="entry name" value="FI08016P-RELATED"/>
    <property type="match status" value="1"/>
</dbReference>
<dbReference type="Proteomes" id="UP000677228">
    <property type="component" value="Unassembled WGS sequence"/>
</dbReference>
<dbReference type="Pfam" id="PF02995">
    <property type="entry name" value="DUF229"/>
    <property type="match status" value="1"/>
</dbReference>
<comment type="caution">
    <text evidence="1">The sequence shown here is derived from an EMBL/GenBank/DDBJ whole genome shotgun (WGS) entry which is preliminary data.</text>
</comment>
<sequence>MYFDCVSASNFRRKLPLTMKYLSELYDRQNDENDSPNYFVSEFIRYHIGGMNTRPNLQLLLCGDNEKSNELACAPHKFLPNIYRQAGYITNFINNDCCDYPSAYLINTENFRYDHELTGWSCHPDYDNYGQWSNTIGPYSMNKRCINGKFVHSYVFDYLYSFIDLYSTQKLNLPHLTFASFTEGHEGTLEVLSSVDEELSKFLKYMTQRDPSNSPWIYIISDHGSHMGPHYEFTTAGQIEHKLPVLYMLTPKSVLQTISTSSRSISNMLDYLKSNSNVLITSKDVYHTLRIFAETVSEFDIEQSITTAATYETLYNNLSLSRNCKDLGILNKYCACINNNS</sequence>
<evidence type="ECO:0000313" key="3">
    <source>
        <dbReference type="Proteomes" id="UP000677228"/>
    </source>
</evidence>
<dbReference type="SUPFAM" id="SSF53649">
    <property type="entry name" value="Alkaline phosphatase-like"/>
    <property type="match status" value="1"/>
</dbReference>
<accession>A0A8S2EP90</accession>
<dbReference type="EMBL" id="CAJNOK010015047">
    <property type="protein sequence ID" value="CAF1217301.1"/>
    <property type="molecule type" value="Genomic_DNA"/>
</dbReference>
<dbReference type="EMBL" id="CAJOBA010036582">
    <property type="protein sequence ID" value="CAF4025644.1"/>
    <property type="molecule type" value="Genomic_DNA"/>
</dbReference>
<reference evidence="1" key="1">
    <citation type="submission" date="2021-02" db="EMBL/GenBank/DDBJ databases">
        <authorList>
            <person name="Nowell W R."/>
        </authorList>
    </citation>
    <scope>NUCLEOTIDE SEQUENCE</scope>
</reference>
<protein>
    <submittedName>
        <fullName evidence="1">Uncharacterized protein</fullName>
    </submittedName>
</protein>
<dbReference type="PANTHER" id="PTHR10974">
    <property type="entry name" value="FI08016P-RELATED"/>
    <property type="match status" value="1"/>
</dbReference>